<feature type="repeat" description="WD" evidence="3">
    <location>
        <begin position="329"/>
        <end position="362"/>
    </location>
</feature>
<proteinExistence type="predicted"/>
<dbReference type="Gene3D" id="2.130.10.10">
    <property type="entry name" value="YVTN repeat-like/Quinoprotein amine dehydrogenase"/>
    <property type="match status" value="2"/>
</dbReference>
<dbReference type="EMBL" id="MCGR01000001">
    <property type="protein sequence ID" value="ORY92513.1"/>
    <property type="molecule type" value="Genomic_DNA"/>
</dbReference>
<dbReference type="InterPro" id="IPR015943">
    <property type="entry name" value="WD40/YVTN_repeat-like_dom_sf"/>
</dbReference>
<dbReference type="InterPro" id="IPR039328">
    <property type="entry name" value="WDR89"/>
</dbReference>
<gene>
    <name evidence="4" type="ORF">BCR35DRAFT_297958</name>
</gene>
<dbReference type="PANTHER" id="PTHR22889">
    <property type="entry name" value="WD REPEAT-CONTAINING PROTEIN 89"/>
    <property type="match status" value="1"/>
</dbReference>
<dbReference type="PANTHER" id="PTHR22889:SF0">
    <property type="entry name" value="WD REPEAT-CONTAINING PROTEIN 89"/>
    <property type="match status" value="1"/>
</dbReference>
<dbReference type="Proteomes" id="UP000193467">
    <property type="component" value="Unassembled WGS sequence"/>
</dbReference>
<dbReference type="PROSITE" id="PS50082">
    <property type="entry name" value="WD_REPEATS_2"/>
    <property type="match status" value="2"/>
</dbReference>
<accession>A0A1Y2G3I4</accession>
<reference evidence="4 5" key="1">
    <citation type="submission" date="2016-07" db="EMBL/GenBank/DDBJ databases">
        <title>Pervasive Adenine N6-methylation of Active Genes in Fungi.</title>
        <authorList>
            <consortium name="DOE Joint Genome Institute"/>
            <person name="Mondo S.J."/>
            <person name="Dannebaum R.O."/>
            <person name="Kuo R.C."/>
            <person name="Labutti K."/>
            <person name="Haridas S."/>
            <person name="Kuo A."/>
            <person name="Salamov A."/>
            <person name="Ahrendt S.R."/>
            <person name="Lipzen A."/>
            <person name="Sullivan W."/>
            <person name="Andreopoulos W.B."/>
            <person name="Clum A."/>
            <person name="Lindquist E."/>
            <person name="Daum C."/>
            <person name="Ramamoorthy G.K."/>
            <person name="Gryganskyi A."/>
            <person name="Culley D."/>
            <person name="Magnuson J.K."/>
            <person name="James T.Y."/>
            <person name="O'Malley M.A."/>
            <person name="Stajich J.E."/>
            <person name="Spatafora J.W."/>
            <person name="Visel A."/>
            <person name="Grigoriev I.V."/>
        </authorList>
    </citation>
    <scope>NUCLEOTIDE SEQUENCE [LARGE SCALE GENOMIC DNA]</scope>
    <source>
        <strain evidence="4 5">62-1032</strain>
    </source>
</reference>
<dbReference type="SUPFAM" id="SSF50978">
    <property type="entry name" value="WD40 repeat-like"/>
    <property type="match status" value="1"/>
</dbReference>
<protein>
    <submittedName>
        <fullName evidence="4">WD40-repeat-containing domain protein</fullName>
    </submittedName>
</protein>
<evidence type="ECO:0000256" key="1">
    <source>
        <dbReference type="ARBA" id="ARBA00022574"/>
    </source>
</evidence>
<evidence type="ECO:0000256" key="2">
    <source>
        <dbReference type="ARBA" id="ARBA00022737"/>
    </source>
</evidence>
<feature type="repeat" description="WD" evidence="3">
    <location>
        <begin position="165"/>
        <end position="209"/>
    </location>
</feature>
<organism evidence="4 5">
    <name type="scientific">Leucosporidium creatinivorum</name>
    <dbReference type="NCBI Taxonomy" id="106004"/>
    <lineage>
        <taxon>Eukaryota</taxon>
        <taxon>Fungi</taxon>
        <taxon>Dikarya</taxon>
        <taxon>Basidiomycota</taxon>
        <taxon>Pucciniomycotina</taxon>
        <taxon>Microbotryomycetes</taxon>
        <taxon>Leucosporidiales</taxon>
        <taxon>Leucosporidium</taxon>
    </lineage>
</organism>
<dbReference type="InterPro" id="IPR036322">
    <property type="entry name" value="WD40_repeat_dom_sf"/>
</dbReference>
<dbReference type="SMART" id="SM00320">
    <property type="entry name" value="WD40"/>
    <property type="match status" value="3"/>
</dbReference>
<keyword evidence="2" id="KW-0677">Repeat</keyword>
<keyword evidence="1 3" id="KW-0853">WD repeat</keyword>
<dbReference type="Pfam" id="PF00400">
    <property type="entry name" value="WD40"/>
    <property type="match status" value="2"/>
</dbReference>
<sequence length="362" mass="38378">MATLFRKPPPLLIPGSSPNPLRLAGQTAFAPGSDNALYVLHVVPLGSQGYLFAGSDDSLRAFSPTLQPLATLKSSQKGITSLVAGAGEGSTAVFSTARDGTVVGWDTRDLSKEAFKLRGPNGAPYLTASQSSDLSCLAVGAELHHHESTIDLWDLRTMRLQSTYTEAHSDDITSLTFHPSPSLPHVLLSASVDGLLNTYDVRVADEDDSVLSTSQVGASLVSAGWMALKGQESSAELKGVWGATTIETMQLWDAEDSSQVADLGDIRDVCLQPWRSDYLIGAHYNPSLKGVCIMTGTQKGDVAIINLADPERWVLEHVLPGVGGRTLGGAGHSDIVRCSYLDTQTSTVVTGGEDGQICLWSL</sequence>
<dbReference type="OrthoDB" id="25131at2759"/>
<dbReference type="PROSITE" id="PS50294">
    <property type="entry name" value="WD_REPEATS_REGION"/>
    <property type="match status" value="1"/>
</dbReference>
<evidence type="ECO:0000313" key="5">
    <source>
        <dbReference type="Proteomes" id="UP000193467"/>
    </source>
</evidence>
<dbReference type="STRING" id="106004.A0A1Y2G3I4"/>
<comment type="caution">
    <text evidence="4">The sequence shown here is derived from an EMBL/GenBank/DDBJ whole genome shotgun (WGS) entry which is preliminary data.</text>
</comment>
<evidence type="ECO:0000313" key="4">
    <source>
        <dbReference type="EMBL" id="ORY92513.1"/>
    </source>
</evidence>
<dbReference type="AlphaFoldDB" id="A0A1Y2G3I4"/>
<dbReference type="InParanoid" id="A0A1Y2G3I4"/>
<keyword evidence="5" id="KW-1185">Reference proteome</keyword>
<evidence type="ECO:0000256" key="3">
    <source>
        <dbReference type="PROSITE-ProRule" id="PRU00221"/>
    </source>
</evidence>
<dbReference type="InterPro" id="IPR001680">
    <property type="entry name" value="WD40_rpt"/>
</dbReference>
<name>A0A1Y2G3I4_9BASI</name>